<protein>
    <submittedName>
        <fullName evidence="1">DUF3422 family protein</fullName>
    </submittedName>
</protein>
<comment type="caution">
    <text evidence="1">The sequence shown here is derived from an EMBL/GenBank/DDBJ whole genome shotgun (WGS) entry which is preliminary data.</text>
</comment>
<name>A0ABV8UJ24_9PROT</name>
<sequence length="451" mass="50655">MSYALPLSDHPLRQELSAEVHARPYMHLSKNERASHLALLTGEHGADEERALVAELCRKHGQPAPAEGSNFHAVELGDYRLRWERHTEFTSYSFFARGEVFSYGQADDRERFAHTAMDFVPSDWLSRLPGQVLVGIHMEMEDDPGEGEEVDADELERILEIQNFAGSAVSGGAARAWMNFTINSDGFGRILVRDRHLRPRQAGRLVQRLFEIETYRMLSLLGLPLARRHGAELTELGNSLMDITAEFARCDALESEQALLAQLTDLSSEIERIAAATNFRFGATRAYYELVRRRITELREERIEGIQTIGEFMDRRLAPAANTCVAVSDRLDTLSKRVARASQLLRTRVDIKLEGQNRNLLETMSRRAKLQLLLQETVESLSVAAITYYGVGLVSYAAESLKASGLDVPGSFLDMTPGLAIPVVAGLVWFGMRRVRHLIGREVKDEMAQED</sequence>
<reference evidence="2" key="1">
    <citation type="journal article" date="2019" name="Int. J. Syst. Evol. Microbiol.">
        <title>The Global Catalogue of Microorganisms (GCM) 10K type strain sequencing project: providing services to taxonomists for standard genome sequencing and annotation.</title>
        <authorList>
            <consortium name="The Broad Institute Genomics Platform"/>
            <consortium name="The Broad Institute Genome Sequencing Center for Infectious Disease"/>
            <person name="Wu L."/>
            <person name="Ma J."/>
        </authorList>
    </citation>
    <scope>NUCLEOTIDE SEQUENCE [LARGE SCALE GENOMIC DNA]</scope>
    <source>
        <strain evidence="2">CECT 8472</strain>
    </source>
</reference>
<dbReference type="InterPro" id="IPR021830">
    <property type="entry name" value="DUF3422"/>
</dbReference>
<proteinExistence type="predicted"/>
<gene>
    <name evidence="1" type="ORF">ACFOW6_02930</name>
</gene>
<dbReference type="EMBL" id="JBHSCW010000001">
    <property type="protein sequence ID" value="MFC4350494.1"/>
    <property type="molecule type" value="Genomic_DNA"/>
</dbReference>
<organism evidence="1 2">
    <name type="scientific">Fodinicurvata halophila</name>
    <dbReference type="NCBI Taxonomy" id="1419723"/>
    <lineage>
        <taxon>Bacteria</taxon>
        <taxon>Pseudomonadati</taxon>
        <taxon>Pseudomonadota</taxon>
        <taxon>Alphaproteobacteria</taxon>
        <taxon>Rhodospirillales</taxon>
        <taxon>Rhodovibrionaceae</taxon>
        <taxon>Fodinicurvata</taxon>
    </lineage>
</organism>
<evidence type="ECO:0000313" key="2">
    <source>
        <dbReference type="Proteomes" id="UP001595799"/>
    </source>
</evidence>
<keyword evidence="2" id="KW-1185">Reference proteome</keyword>
<dbReference type="Pfam" id="PF11902">
    <property type="entry name" value="DUF3422"/>
    <property type="match status" value="1"/>
</dbReference>
<dbReference type="Proteomes" id="UP001595799">
    <property type="component" value="Unassembled WGS sequence"/>
</dbReference>
<accession>A0ABV8UJ24</accession>
<evidence type="ECO:0000313" key="1">
    <source>
        <dbReference type="EMBL" id="MFC4350494.1"/>
    </source>
</evidence>
<dbReference type="RefSeq" id="WP_382420829.1">
    <property type="nucleotide sequence ID" value="NZ_JBHSCW010000001.1"/>
</dbReference>